<evidence type="ECO:0000313" key="2">
    <source>
        <dbReference type="EMBL" id="SPQ01433.1"/>
    </source>
</evidence>
<proteinExistence type="predicted"/>
<dbReference type="InterPro" id="IPR010895">
    <property type="entry name" value="CHRD"/>
</dbReference>
<accession>A0A2U3QJ59</accession>
<evidence type="ECO:0000313" key="3">
    <source>
        <dbReference type="Proteomes" id="UP000245125"/>
    </source>
</evidence>
<gene>
    <name evidence="2" type="ORF">NBG4_540017</name>
</gene>
<keyword evidence="3" id="KW-1185">Reference proteome</keyword>
<sequence>MRKLLPIIFILVIGLATAGIASQKSFKAVLSGNEETPAVKTMAKGEATFTLSDDGKELMYKVMVSDIENVSAAHIHGGKMGKNGPALALVDIKGKKVGKFSGTLAEGKITSNELLGPLKGKSVNDLVKEIEAGDTYLNVHTDKHPDGELRAQIK</sequence>
<evidence type="ECO:0000259" key="1">
    <source>
        <dbReference type="PROSITE" id="PS50933"/>
    </source>
</evidence>
<dbReference type="AlphaFoldDB" id="A0A2U3QJ59"/>
<feature type="domain" description="CHRD" evidence="1">
    <location>
        <begin position="22"/>
        <end position="154"/>
    </location>
</feature>
<dbReference type="Proteomes" id="UP000245125">
    <property type="component" value="Unassembled WGS sequence"/>
</dbReference>
<dbReference type="PROSITE" id="PS50933">
    <property type="entry name" value="CHRD"/>
    <property type="match status" value="1"/>
</dbReference>
<name>A0A2U3QJ59_9BACT</name>
<reference evidence="3" key="1">
    <citation type="submission" date="2018-03" db="EMBL/GenBank/DDBJ databases">
        <authorList>
            <person name="Zecchin S."/>
        </authorList>
    </citation>
    <scope>NUCLEOTIDE SEQUENCE [LARGE SCALE GENOMIC DNA]</scope>
</reference>
<organism evidence="2 3">
    <name type="scientific">Candidatus Sulfobium mesophilum</name>
    <dbReference type="NCBI Taxonomy" id="2016548"/>
    <lineage>
        <taxon>Bacteria</taxon>
        <taxon>Pseudomonadati</taxon>
        <taxon>Nitrospirota</taxon>
        <taxon>Nitrospiria</taxon>
        <taxon>Nitrospirales</taxon>
        <taxon>Nitrospiraceae</taxon>
        <taxon>Candidatus Sulfobium</taxon>
    </lineage>
</organism>
<protein>
    <submittedName>
        <fullName evidence="2">CHRD domain protein</fullName>
    </submittedName>
</protein>
<dbReference type="OrthoDB" id="571052at2"/>
<dbReference type="SMART" id="SM00754">
    <property type="entry name" value="CHRD"/>
    <property type="match status" value="1"/>
</dbReference>
<dbReference type="EMBL" id="OUUY01000102">
    <property type="protein sequence ID" value="SPQ01433.1"/>
    <property type="molecule type" value="Genomic_DNA"/>
</dbReference>
<dbReference type="Pfam" id="PF07452">
    <property type="entry name" value="CHRD"/>
    <property type="match status" value="1"/>
</dbReference>